<dbReference type="Proteomes" id="UP000694396">
    <property type="component" value="Unplaced"/>
</dbReference>
<organism evidence="5 6">
    <name type="scientific">Cyanoderma ruficeps</name>
    <name type="common">rufous-capped babbler</name>
    <dbReference type="NCBI Taxonomy" id="181631"/>
    <lineage>
        <taxon>Eukaryota</taxon>
        <taxon>Metazoa</taxon>
        <taxon>Chordata</taxon>
        <taxon>Craniata</taxon>
        <taxon>Vertebrata</taxon>
        <taxon>Euteleostomi</taxon>
        <taxon>Archelosauria</taxon>
        <taxon>Archosauria</taxon>
        <taxon>Dinosauria</taxon>
        <taxon>Saurischia</taxon>
        <taxon>Theropoda</taxon>
        <taxon>Coelurosauria</taxon>
        <taxon>Aves</taxon>
        <taxon>Neognathae</taxon>
        <taxon>Neoaves</taxon>
        <taxon>Telluraves</taxon>
        <taxon>Australaves</taxon>
        <taxon>Passeriformes</taxon>
        <taxon>Sylvioidea</taxon>
        <taxon>Timaliidae</taxon>
        <taxon>Cyanoderma</taxon>
    </lineage>
</organism>
<keyword evidence="1 2" id="KW-0245">EGF-like domain</keyword>
<feature type="disulfide bond" evidence="2">
    <location>
        <begin position="271"/>
        <end position="280"/>
    </location>
</feature>
<dbReference type="Gene3D" id="2.170.300.10">
    <property type="entry name" value="Tie2 ligand-binding domain superfamily"/>
    <property type="match status" value="4"/>
</dbReference>
<evidence type="ECO:0000256" key="2">
    <source>
        <dbReference type="PROSITE-ProRule" id="PRU00076"/>
    </source>
</evidence>
<keyword evidence="3" id="KW-0732">Signal</keyword>
<dbReference type="InterPro" id="IPR000742">
    <property type="entry name" value="EGF"/>
</dbReference>
<evidence type="ECO:0000259" key="4">
    <source>
        <dbReference type="PROSITE" id="PS50026"/>
    </source>
</evidence>
<dbReference type="InterPro" id="IPR002049">
    <property type="entry name" value="LE_dom"/>
</dbReference>
<reference evidence="5" key="1">
    <citation type="submission" date="2025-08" db="UniProtKB">
        <authorList>
            <consortium name="Ensembl"/>
        </authorList>
    </citation>
    <scope>IDENTIFICATION</scope>
</reference>
<feature type="disulfide bond" evidence="2">
    <location>
        <begin position="209"/>
        <end position="218"/>
    </location>
</feature>
<keyword evidence="2" id="KW-1015">Disulfide bond</keyword>
<dbReference type="SMART" id="SM00180">
    <property type="entry name" value="EGF_Lam"/>
    <property type="match status" value="7"/>
</dbReference>
<dbReference type="PRINTS" id="PR00011">
    <property type="entry name" value="EGFLAMININ"/>
</dbReference>
<dbReference type="PROSITE" id="PS00022">
    <property type="entry name" value="EGF_1"/>
    <property type="match status" value="5"/>
</dbReference>
<dbReference type="PROSITE" id="PS50026">
    <property type="entry name" value="EGF_3"/>
    <property type="match status" value="2"/>
</dbReference>
<reference evidence="5" key="2">
    <citation type="submission" date="2025-09" db="UniProtKB">
        <authorList>
            <consortium name="Ensembl"/>
        </authorList>
    </citation>
    <scope>IDENTIFICATION</scope>
</reference>
<dbReference type="Ensembl" id="ENSCRFT00000010386.1">
    <property type="protein sequence ID" value="ENSCRFP00000010026.1"/>
    <property type="gene ID" value="ENSCRFG00000007838.1"/>
</dbReference>
<evidence type="ECO:0000313" key="5">
    <source>
        <dbReference type="Ensembl" id="ENSCRFP00000010026.1"/>
    </source>
</evidence>
<dbReference type="SMART" id="SM00181">
    <property type="entry name" value="EGF"/>
    <property type="match status" value="7"/>
</dbReference>
<dbReference type="InterPro" id="IPR042635">
    <property type="entry name" value="MEGF10/SREC1/2-like"/>
</dbReference>
<feature type="chain" id="PRO_5046213749" description="EGF-like domain-containing protein" evidence="3">
    <location>
        <begin position="16"/>
        <end position="455"/>
    </location>
</feature>
<feature type="signal peptide" evidence="3">
    <location>
        <begin position="1"/>
        <end position="15"/>
    </location>
</feature>
<evidence type="ECO:0000313" key="6">
    <source>
        <dbReference type="Proteomes" id="UP000694396"/>
    </source>
</evidence>
<keyword evidence="6" id="KW-1185">Reference proteome</keyword>
<accession>A0A8C3QRL3</accession>
<dbReference type="Pfam" id="PF00053">
    <property type="entry name" value="EGF_laminin"/>
    <property type="match status" value="3"/>
</dbReference>
<feature type="domain" description="EGF-like" evidence="4">
    <location>
        <begin position="189"/>
        <end position="219"/>
    </location>
</feature>
<feature type="domain" description="EGF-like" evidence="4">
    <location>
        <begin position="246"/>
        <end position="281"/>
    </location>
</feature>
<sequence>MVPCLLTACLPGTFGEGCAQICQCPGATQECHPVTGACVCPPGFHGPDCQLGESCSGPFAGCPTLKSRCREGCVCVWVEFRVLWGCSPPGGFCRDVWTSFWRCRWLCPCGAGVPCHPVTGDCVCPPGRAGPTCEQGKCGPGHRDCQALGRSWAGTDLPALRSLPVVPVPTAAASGPAGCERHRYGPGCQQPCSCRNGGLCDTADGSCSCAPGWTGKSCELGNPGPDGFPLQLCRSLSPAECPPGMFGASCQLRCSCLHNATCDPATGTCRCPAGRYGPLCEHSEWWRRGQPRLGAWGTFPVPGCPPGFHGEGCRERCDCEHGAGCDPATGRCRCPPGLRGERCHTGCKEGTYGEGCQHLCDCPSDVPCDPATGRCLCPPGKTGPTCAADCRPTQFGPDCRLSCQCDPSSSYCNARNGQCLCLNGHTGPTCREGEGRGGTSAAPCPSAPPLQAVPC</sequence>
<comment type="caution">
    <text evidence="2">Lacks conserved residue(s) required for the propagation of feature annotation.</text>
</comment>
<evidence type="ECO:0000256" key="1">
    <source>
        <dbReference type="ARBA" id="ARBA00022536"/>
    </source>
</evidence>
<dbReference type="GO" id="GO:0005044">
    <property type="term" value="F:scavenger receptor activity"/>
    <property type="evidence" value="ECO:0007669"/>
    <property type="project" value="InterPro"/>
</dbReference>
<protein>
    <recommendedName>
        <fullName evidence="4">EGF-like domain-containing protein</fullName>
    </recommendedName>
</protein>
<dbReference type="AlphaFoldDB" id="A0A8C3QRL3"/>
<name>A0A8C3QRL3_9PASS</name>
<proteinExistence type="predicted"/>
<evidence type="ECO:0000256" key="3">
    <source>
        <dbReference type="SAM" id="SignalP"/>
    </source>
</evidence>
<dbReference type="PROSITE" id="PS01186">
    <property type="entry name" value="EGF_2"/>
    <property type="match status" value="2"/>
</dbReference>
<dbReference type="PANTHER" id="PTHR24043">
    <property type="entry name" value="SCAVENGER RECEPTOR CLASS F"/>
    <property type="match status" value="1"/>
</dbReference>
<dbReference type="PANTHER" id="PTHR24043:SF8">
    <property type="entry name" value="EGF-LIKE DOMAIN-CONTAINING PROTEIN"/>
    <property type="match status" value="1"/>
</dbReference>